<evidence type="ECO:0000313" key="2">
    <source>
        <dbReference type="Proteomes" id="UP000095766"/>
    </source>
</evidence>
<reference evidence="1 2" key="1">
    <citation type="submission" date="2015-09" db="EMBL/GenBank/DDBJ databases">
        <authorList>
            <consortium name="Pathogen Informatics"/>
        </authorList>
    </citation>
    <scope>NUCLEOTIDE SEQUENCE [LARGE SCALE GENOMIC DNA]</scope>
    <source>
        <strain evidence="1 2">2789STDY5834898</strain>
    </source>
</reference>
<dbReference type="RefSeq" id="WP_057253745.1">
    <property type="nucleotide sequence ID" value="NZ_CZAO01000012.1"/>
</dbReference>
<accession>A0A174S6V0</accession>
<dbReference type="EMBL" id="CZAO01000012">
    <property type="protein sequence ID" value="CUP93533.1"/>
    <property type="molecule type" value="Genomic_DNA"/>
</dbReference>
<dbReference type="AlphaFoldDB" id="A0A174S6V0"/>
<proteinExistence type="predicted"/>
<dbReference type="Proteomes" id="UP000095766">
    <property type="component" value="Unassembled WGS sequence"/>
</dbReference>
<protein>
    <submittedName>
        <fullName evidence="1">Uncharacterized protein</fullName>
    </submittedName>
</protein>
<sequence length="86" mass="10093">MQPIIENLICVGDERVAFIFASLLNTITWATNEDALRAGIQRIAEEEPLFTTFFAYGFGKHHCWIHQRKFSDPQKLFDYRLLIVEF</sequence>
<name>A0A174S6V0_BACUN</name>
<organism evidence="1 2">
    <name type="scientific">Bacteroides uniformis</name>
    <dbReference type="NCBI Taxonomy" id="820"/>
    <lineage>
        <taxon>Bacteria</taxon>
        <taxon>Pseudomonadati</taxon>
        <taxon>Bacteroidota</taxon>
        <taxon>Bacteroidia</taxon>
        <taxon>Bacteroidales</taxon>
        <taxon>Bacteroidaceae</taxon>
        <taxon>Bacteroides</taxon>
    </lineage>
</organism>
<gene>
    <name evidence="1" type="ORF">ERS852510_02723</name>
</gene>
<evidence type="ECO:0000313" key="1">
    <source>
        <dbReference type="EMBL" id="CUP93533.1"/>
    </source>
</evidence>